<protein>
    <submittedName>
        <fullName evidence="1">Uncharacterized protein</fullName>
    </submittedName>
</protein>
<sequence>MEFVPEFGGEETVVFMVIARMLFAFFFEGLRFFIYEALALVLLTAAAFLLEIVSKRRNFQHPQSRPGAASGIILGAITWPTVFAAHLLHCVRFVSNDETMLSGIKRVKGEFWVSIACSIRFLYVMARELLTKSAVKGTTYTTEGKVVAVDCTNLTLSNMKFVHGLALLLSFFTLSSSLSGLSGALVVTCGFFQVWGCDTLIYYIFSRFPACATPGEGILVAEGLTLYAGNAAFYGISKVTLLFMSSQSSGLLEIGGDDIDAVLQAILLALLLVPSLYGVINESMASQRQDSKVVDKDLTRLGDLYKALHFLIVLGFAMLVLAPWWLYLVRGLQQHLFLRILDLVLDQPLQRLTLCGYWVIVLGISLAHIYEVAKNGKTHRIIVRKYYHLVSVIMFVPALIFEPDFLRLAFGVALATFLVIEMIRALKIPPLGAIVHNFMKAFTDERDSDLLIVSHFSLLLGCAMPLWLNISHNRRPLASFAGILSVGIGDTMASIVGLNFGSWRLTKYTKKTLEGTLAGILSVIVACSLIIPFLPSGSFTVAQWSSLVFATLCSGLVEAYTTQLDNLFVPLIFYALLCL</sequence>
<organism evidence="1 2">
    <name type="scientific">Diphasiastrum complanatum</name>
    <name type="common">Issler's clubmoss</name>
    <name type="synonym">Lycopodium complanatum</name>
    <dbReference type="NCBI Taxonomy" id="34168"/>
    <lineage>
        <taxon>Eukaryota</taxon>
        <taxon>Viridiplantae</taxon>
        <taxon>Streptophyta</taxon>
        <taxon>Embryophyta</taxon>
        <taxon>Tracheophyta</taxon>
        <taxon>Lycopodiopsida</taxon>
        <taxon>Lycopodiales</taxon>
        <taxon>Lycopodiaceae</taxon>
        <taxon>Lycopodioideae</taxon>
        <taxon>Diphasiastrum</taxon>
    </lineage>
</organism>
<keyword evidence="2" id="KW-1185">Reference proteome</keyword>
<dbReference type="EMBL" id="CM055092">
    <property type="protein sequence ID" value="KAJ7569812.1"/>
    <property type="molecule type" value="Genomic_DNA"/>
</dbReference>
<evidence type="ECO:0000313" key="1">
    <source>
        <dbReference type="EMBL" id="KAJ7569812.1"/>
    </source>
</evidence>
<comment type="caution">
    <text evidence="1">The sequence shown here is derived from an EMBL/GenBank/DDBJ whole genome shotgun (WGS) entry which is preliminary data.</text>
</comment>
<name>A0ACC2ETP1_DIPCM</name>
<proteinExistence type="predicted"/>
<evidence type="ECO:0000313" key="2">
    <source>
        <dbReference type="Proteomes" id="UP001162992"/>
    </source>
</evidence>
<reference evidence="2" key="1">
    <citation type="journal article" date="2024" name="Proc. Natl. Acad. Sci. U.S.A.">
        <title>Extraordinary preservation of gene collinearity over three hundred million years revealed in homosporous lycophytes.</title>
        <authorList>
            <person name="Li C."/>
            <person name="Wickell D."/>
            <person name="Kuo L.Y."/>
            <person name="Chen X."/>
            <person name="Nie B."/>
            <person name="Liao X."/>
            <person name="Peng D."/>
            <person name="Ji J."/>
            <person name="Jenkins J."/>
            <person name="Williams M."/>
            <person name="Shu S."/>
            <person name="Plott C."/>
            <person name="Barry K."/>
            <person name="Rajasekar S."/>
            <person name="Grimwood J."/>
            <person name="Han X."/>
            <person name="Sun S."/>
            <person name="Hou Z."/>
            <person name="He W."/>
            <person name="Dai G."/>
            <person name="Sun C."/>
            <person name="Schmutz J."/>
            <person name="Leebens-Mack J.H."/>
            <person name="Li F.W."/>
            <person name="Wang L."/>
        </authorList>
    </citation>
    <scope>NUCLEOTIDE SEQUENCE [LARGE SCALE GENOMIC DNA]</scope>
    <source>
        <strain evidence="2">cv. PW_Plant_1</strain>
    </source>
</reference>
<gene>
    <name evidence="1" type="ORF">O6H91_01G095600</name>
</gene>
<dbReference type="Proteomes" id="UP001162992">
    <property type="component" value="Chromosome 1"/>
</dbReference>
<accession>A0ACC2ETP1</accession>